<accession>A0A6J7K7Z6</accession>
<dbReference type="EMBL" id="CAFBNN010000042">
    <property type="protein sequence ID" value="CAB4950472.1"/>
    <property type="molecule type" value="Genomic_DNA"/>
</dbReference>
<evidence type="ECO:0000313" key="1">
    <source>
        <dbReference type="EMBL" id="CAB4950472.1"/>
    </source>
</evidence>
<dbReference type="AlphaFoldDB" id="A0A6J7K7Z6"/>
<proteinExistence type="predicted"/>
<reference evidence="1" key="1">
    <citation type="submission" date="2020-05" db="EMBL/GenBank/DDBJ databases">
        <authorList>
            <person name="Chiriac C."/>
            <person name="Salcher M."/>
            <person name="Ghai R."/>
            <person name="Kavagutti S V."/>
        </authorList>
    </citation>
    <scope>NUCLEOTIDE SEQUENCE</scope>
</reference>
<organism evidence="1">
    <name type="scientific">freshwater metagenome</name>
    <dbReference type="NCBI Taxonomy" id="449393"/>
    <lineage>
        <taxon>unclassified sequences</taxon>
        <taxon>metagenomes</taxon>
        <taxon>ecological metagenomes</taxon>
    </lineage>
</organism>
<protein>
    <submittedName>
        <fullName evidence="1">Unannotated protein</fullName>
    </submittedName>
</protein>
<name>A0A6J7K7Z6_9ZZZZ</name>
<gene>
    <name evidence="1" type="ORF">UFOPK3797_00474</name>
</gene>
<sequence>MLEPKLLSQVFLGKAHIGLNHVKVIKGVGIGDKKWLKS</sequence>